<accession>A0A2J0YTS7</accession>
<protein>
    <submittedName>
        <fullName evidence="1">Uncharacterized protein</fullName>
    </submittedName>
</protein>
<evidence type="ECO:0000313" key="1">
    <source>
        <dbReference type="EMBL" id="PJR09700.1"/>
    </source>
</evidence>
<dbReference type="RefSeq" id="WP_100674792.1">
    <property type="nucleotide sequence ID" value="NZ_JAHVCQ010000033.1"/>
</dbReference>
<name>A0A2J0YTS7_RHIML</name>
<evidence type="ECO:0000313" key="2">
    <source>
        <dbReference type="Proteomes" id="UP000231987"/>
    </source>
</evidence>
<dbReference type="AlphaFoldDB" id="A0A2J0YTS7"/>
<gene>
    <name evidence="1" type="ORF">CEJ86_30745</name>
</gene>
<reference evidence="1 2" key="1">
    <citation type="submission" date="2017-06" db="EMBL/GenBank/DDBJ databases">
        <title>Ensifer strains isolated from leguminous trees and herbs display diverse denitrification phenotypes with some acting as strong N2O sinks.</title>
        <authorList>
            <person name="Woliy K."/>
            <person name="Mania D."/>
            <person name="Bakken L.R."/>
            <person name="Frostegard A."/>
        </authorList>
    </citation>
    <scope>NUCLEOTIDE SEQUENCE [LARGE SCALE GENOMIC DNA]</scope>
    <source>
        <strain evidence="1 2">AC50a</strain>
    </source>
</reference>
<organism evidence="1 2">
    <name type="scientific">Rhizobium meliloti</name>
    <name type="common">Ensifer meliloti</name>
    <name type="synonym">Sinorhizobium meliloti</name>
    <dbReference type="NCBI Taxonomy" id="382"/>
    <lineage>
        <taxon>Bacteria</taxon>
        <taxon>Pseudomonadati</taxon>
        <taxon>Pseudomonadota</taxon>
        <taxon>Alphaproteobacteria</taxon>
        <taxon>Hyphomicrobiales</taxon>
        <taxon>Rhizobiaceae</taxon>
        <taxon>Sinorhizobium/Ensifer group</taxon>
        <taxon>Sinorhizobium</taxon>
    </lineage>
</organism>
<dbReference type="EMBL" id="NJGD01000028">
    <property type="protein sequence ID" value="PJR09700.1"/>
    <property type="molecule type" value="Genomic_DNA"/>
</dbReference>
<sequence>MSVERDEGLDALLGLDGETFFVDANGHYRVKFVVKRVKADERKPHGLNYSLTLHDKSGERIVGFDNAHPVPTQGGPAGKKRVVNDHRHRFKTIRPYDYKDAATLLEDFWAQVDSVLKEEGVIS</sequence>
<proteinExistence type="predicted"/>
<dbReference type="Proteomes" id="UP000231987">
    <property type="component" value="Unassembled WGS sequence"/>
</dbReference>
<dbReference type="InterPro" id="IPR045397">
    <property type="entry name" value="TumE-like"/>
</dbReference>
<dbReference type="Pfam" id="PF20126">
    <property type="entry name" value="TumE"/>
    <property type="match status" value="1"/>
</dbReference>
<comment type="caution">
    <text evidence="1">The sequence shown here is derived from an EMBL/GenBank/DDBJ whole genome shotgun (WGS) entry which is preliminary data.</text>
</comment>